<comment type="caution">
    <text evidence="2">The sequence shown here is derived from an EMBL/GenBank/DDBJ whole genome shotgun (WGS) entry which is preliminary data.</text>
</comment>
<reference evidence="3" key="1">
    <citation type="journal article" date="2019" name="Int. J. Syst. Evol. Microbiol.">
        <title>The Global Catalogue of Microorganisms (GCM) 10K type strain sequencing project: providing services to taxonomists for standard genome sequencing and annotation.</title>
        <authorList>
            <consortium name="The Broad Institute Genomics Platform"/>
            <consortium name="The Broad Institute Genome Sequencing Center for Infectious Disease"/>
            <person name="Wu L."/>
            <person name="Ma J."/>
        </authorList>
    </citation>
    <scope>NUCLEOTIDE SEQUENCE [LARGE SCALE GENOMIC DNA]</scope>
    <source>
        <strain evidence="3">CGMCC 4.7371</strain>
    </source>
</reference>
<evidence type="ECO:0000313" key="2">
    <source>
        <dbReference type="EMBL" id="GGO87254.1"/>
    </source>
</evidence>
<gene>
    <name evidence="2" type="ORF">GCM10011584_11420</name>
</gene>
<organism evidence="2 3">
    <name type="scientific">Nocardioides phosphati</name>
    <dbReference type="NCBI Taxonomy" id="1867775"/>
    <lineage>
        <taxon>Bacteria</taxon>
        <taxon>Bacillati</taxon>
        <taxon>Actinomycetota</taxon>
        <taxon>Actinomycetes</taxon>
        <taxon>Propionibacteriales</taxon>
        <taxon>Nocardioidaceae</taxon>
        <taxon>Nocardioides</taxon>
    </lineage>
</organism>
<evidence type="ECO:0000313" key="3">
    <source>
        <dbReference type="Proteomes" id="UP000655410"/>
    </source>
</evidence>
<name>A0ABQ2N9R5_9ACTN</name>
<dbReference type="Pfam" id="PF13400">
    <property type="entry name" value="Tad"/>
    <property type="match status" value="1"/>
</dbReference>
<dbReference type="Proteomes" id="UP000655410">
    <property type="component" value="Unassembled WGS sequence"/>
</dbReference>
<dbReference type="EMBL" id="BMNI01000002">
    <property type="protein sequence ID" value="GGO87254.1"/>
    <property type="molecule type" value="Genomic_DNA"/>
</dbReference>
<accession>A0ABQ2N9R5</accession>
<proteinExistence type="predicted"/>
<keyword evidence="3" id="KW-1185">Reference proteome</keyword>
<dbReference type="InterPro" id="IPR028087">
    <property type="entry name" value="Tad_N"/>
</dbReference>
<feature type="domain" description="Putative Flp pilus-assembly TadG-like N-terminal" evidence="1">
    <location>
        <begin position="3"/>
        <end position="46"/>
    </location>
</feature>
<protein>
    <recommendedName>
        <fullName evidence="1">Putative Flp pilus-assembly TadG-like N-terminal domain-containing protein</fullName>
    </recommendedName>
</protein>
<evidence type="ECO:0000259" key="1">
    <source>
        <dbReference type="Pfam" id="PF13400"/>
    </source>
</evidence>
<sequence length="387" mass="38509">MVAVLTAICSVSLLVIGAFSVDLGMAYTSRTALQTAADAGALAAAATYAGTDAGSCDAILAAVPHATADSVAQGYLTANRSAMTAHATGTLTAACTQGRLQVSFDVSGDTPAYLGRLAGVDQIDTTAHAAVGVEVAPGGDGLRPLAICGSDLPAGAGPGTVWRTFVPGQGLAPTTSCPQPTTAGNWWTLDCPGESTDDGGGQAQLYDQVRNGCSLPMSVVSGQAGLTGTALGDRLRAACPAASTVAPYSCLSGDPGQPDAGQVEDAWAALIDTGATIGLPVFCAASSCGPTVTGTGTNAVFPLQRIVAVSVCGYHFGKQLKKRYSSGSGTCGPANADAAALMADDTDRSYLLLVSRSKLASGSTQAGGCALGDTSCDGGYRRVRLLE</sequence>